<dbReference type="PROSITE" id="PS50235">
    <property type="entry name" value="USP_3"/>
    <property type="match status" value="1"/>
</dbReference>
<dbReference type="InterPro" id="IPR029071">
    <property type="entry name" value="Ubiquitin-like_domsf"/>
</dbReference>
<dbReference type="SUPFAM" id="SSF54001">
    <property type="entry name" value="Cysteine proteinases"/>
    <property type="match status" value="1"/>
</dbReference>
<evidence type="ECO:0000313" key="11">
    <source>
        <dbReference type="EMBL" id="OMJ69120.1"/>
    </source>
</evidence>
<dbReference type="InterPro" id="IPR028889">
    <property type="entry name" value="USP"/>
</dbReference>
<evidence type="ECO:0000259" key="10">
    <source>
        <dbReference type="PROSITE" id="PS50235"/>
    </source>
</evidence>
<dbReference type="PROSITE" id="PS00973">
    <property type="entry name" value="USP_2"/>
    <property type="match status" value="1"/>
</dbReference>
<evidence type="ECO:0000256" key="1">
    <source>
        <dbReference type="ARBA" id="ARBA00000707"/>
    </source>
</evidence>
<evidence type="ECO:0000256" key="8">
    <source>
        <dbReference type="ARBA" id="ARBA00029910"/>
    </source>
</evidence>
<organism evidence="11 12">
    <name type="scientific">Stentor coeruleus</name>
    <dbReference type="NCBI Taxonomy" id="5963"/>
    <lineage>
        <taxon>Eukaryota</taxon>
        <taxon>Sar</taxon>
        <taxon>Alveolata</taxon>
        <taxon>Ciliophora</taxon>
        <taxon>Postciliodesmatophora</taxon>
        <taxon>Heterotrichea</taxon>
        <taxon>Heterotrichida</taxon>
        <taxon>Stentoridae</taxon>
        <taxon>Stentor</taxon>
    </lineage>
</organism>
<dbReference type="GO" id="GO:0016579">
    <property type="term" value="P:protein deubiquitination"/>
    <property type="evidence" value="ECO:0007669"/>
    <property type="project" value="InterPro"/>
</dbReference>
<dbReference type="Gene3D" id="3.90.70.10">
    <property type="entry name" value="Cysteine proteinases"/>
    <property type="match status" value="1"/>
</dbReference>
<keyword evidence="3" id="KW-0645">Protease</keyword>
<keyword evidence="5" id="KW-0378">Hydrolase</keyword>
<dbReference type="AlphaFoldDB" id="A0A1R2AXL3"/>
<dbReference type="Pfam" id="PF00443">
    <property type="entry name" value="UCH"/>
    <property type="match status" value="1"/>
</dbReference>
<evidence type="ECO:0000313" key="12">
    <source>
        <dbReference type="Proteomes" id="UP000187209"/>
    </source>
</evidence>
<dbReference type="EC" id="3.4.19.12" evidence="2"/>
<dbReference type="SUPFAM" id="SSF54236">
    <property type="entry name" value="Ubiquitin-like"/>
    <property type="match status" value="1"/>
</dbReference>
<evidence type="ECO:0000256" key="4">
    <source>
        <dbReference type="ARBA" id="ARBA00022786"/>
    </source>
</evidence>
<evidence type="ECO:0000256" key="7">
    <source>
        <dbReference type="ARBA" id="ARBA00026136"/>
    </source>
</evidence>
<dbReference type="OrthoDB" id="289038at2759"/>
<gene>
    <name evidence="11" type="ORF">SteCoe_33242</name>
</gene>
<evidence type="ECO:0000256" key="3">
    <source>
        <dbReference type="ARBA" id="ARBA00022670"/>
    </source>
</evidence>
<dbReference type="GO" id="GO:0005829">
    <property type="term" value="C:cytosol"/>
    <property type="evidence" value="ECO:0007669"/>
    <property type="project" value="TreeGrafter"/>
</dbReference>
<accession>A0A1R2AXL3</accession>
<dbReference type="Pfam" id="PF19718">
    <property type="entry name" value="USP47_C"/>
    <property type="match status" value="1"/>
</dbReference>
<dbReference type="InterPro" id="IPR050164">
    <property type="entry name" value="Peptidase_C19"/>
</dbReference>
<dbReference type="EMBL" id="MPUH01001237">
    <property type="protein sequence ID" value="OMJ69120.1"/>
    <property type="molecule type" value="Genomic_DNA"/>
</dbReference>
<dbReference type="PANTHER" id="PTHR24006">
    <property type="entry name" value="UBIQUITIN CARBOXYL-TERMINAL HYDROLASE"/>
    <property type="match status" value="1"/>
</dbReference>
<dbReference type="InterPro" id="IPR001394">
    <property type="entry name" value="Peptidase_C19_UCH"/>
</dbReference>
<keyword evidence="4" id="KW-0833">Ubl conjugation pathway</keyword>
<proteinExistence type="predicted"/>
<evidence type="ECO:0000256" key="2">
    <source>
        <dbReference type="ARBA" id="ARBA00012759"/>
    </source>
</evidence>
<dbReference type="PROSITE" id="PS00972">
    <property type="entry name" value="USP_1"/>
    <property type="match status" value="1"/>
</dbReference>
<sequence>MYQIVPYKGEVHSEPQKSEQIFTGLSNQGATCYMNSLLQSLYMTPEFRLKIYNWKYDPKKHGDRKTCIPFQLQVLFGKLQISKRLSVDTKFLTKSFGWDNKESFQQHDVQEFCRVLFDAIEESVKGTDSENLISSLYEGIMTDYVKCLNCQTESKRTDRFLDLSLTVRNDFEKIRNDSIEKALQNYIKPELLNGSNQYMCEICGKKVDALKGLKIDRFPYILVEQIKRFDLNYTTLQRIKLNDRVSFPQVLNANNFLEFQEKIHIVTETLEVEKTMPLPDLKFQAPEGLVMKTHSTSSYESLYEDKDKRPLVPDKIIHNRILTEQTEKRKKQQQELIELYKKDGEYVYELFSIMIHSGSAMGGHYYAYIKCFEDSKWYNFNDSVVKEIEEKEITKVFGGETSTNSWGSSYSANAYLLMYRKITPENLIRVDNLDIPDYVSGEILTQVEEEKKEASVREEKYQNIHLKVIYQKKEITLVTRRDKTLKEFKLEAMSSFGIIDKPEDIRLRAYSSVYEAFQDTYDEEKKINQIQCWDYKVFGIEIKASDEQWKAYDSNIIMVKVCLWDDVKDSNVAPEPHKVFVSKNSTVGQMMEILEKTFNIEKTEILVFKKSYMGMTFTSEMVSDKKNHDLCLINARIYEGAQLFLEKKSEGKPKWQEFIELEARRYTIRFNHPDEPLNNYSNPEYRYTVVIDQQATIQDLKLMISKKLNIPEDKFLIKRGSSQNQEIKDLSTKLINANVMNNSIIFVEKGTPTSPNQYRILFSIAVPPKPNESKAACYSFLDLFDLPIDATLPIIDIKKLLCIKISEMFPTLKISPEKLRLRERNSERLSKTLKNNDTLKNYALYERKMISLQILEEDEEEIPATHMIVVGKRWIPSTYEISEPKEFLIKRASSVQEVGDILAQYYGIDNDKIMVSKLGYAYSFSPLDMLNESFIKTLGHNQNINQGPWYVSMDGVLFFVKAAGEISREPTAEERKKYEKPARVTFSDGTGVSTWKYEPPKERAVKIKVTKGEEATETRIEITERNPNSSDGNNNNCIREETKVQHEEQITEERVINIETQTIEHKIEDITPLI</sequence>
<feature type="domain" description="USP" evidence="10">
    <location>
        <begin position="23"/>
        <end position="422"/>
    </location>
</feature>
<comment type="caution">
    <text evidence="11">The sequence shown here is derived from an EMBL/GenBank/DDBJ whole genome shotgun (WGS) entry which is preliminary data.</text>
</comment>
<keyword evidence="6" id="KW-0788">Thiol protease</keyword>
<dbReference type="InterPro" id="IPR038765">
    <property type="entry name" value="Papain-like_cys_pep_sf"/>
</dbReference>
<keyword evidence="12" id="KW-1185">Reference proteome</keyword>
<dbReference type="PANTHER" id="PTHR24006:SF702">
    <property type="entry name" value="UBIQUITIN CARBOXYL-TERMINAL HYDROLASE 47"/>
    <property type="match status" value="1"/>
</dbReference>
<dbReference type="InterPro" id="IPR018200">
    <property type="entry name" value="USP_CS"/>
</dbReference>
<dbReference type="Proteomes" id="UP000187209">
    <property type="component" value="Unassembled WGS sequence"/>
</dbReference>
<evidence type="ECO:0000256" key="5">
    <source>
        <dbReference type="ARBA" id="ARBA00022801"/>
    </source>
</evidence>
<dbReference type="GO" id="GO:0004843">
    <property type="term" value="F:cysteine-type deubiquitinase activity"/>
    <property type="evidence" value="ECO:0007669"/>
    <property type="project" value="InterPro"/>
</dbReference>
<dbReference type="CDD" id="cd17039">
    <property type="entry name" value="Ubl_ubiquitin_like"/>
    <property type="match status" value="1"/>
</dbReference>
<reference evidence="11 12" key="1">
    <citation type="submission" date="2016-11" db="EMBL/GenBank/DDBJ databases">
        <title>The macronuclear genome of Stentor coeruleus: a giant cell with tiny introns.</title>
        <authorList>
            <person name="Slabodnick M."/>
            <person name="Ruby J.G."/>
            <person name="Reiff S.B."/>
            <person name="Swart E.C."/>
            <person name="Gosai S."/>
            <person name="Prabakaran S."/>
            <person name="Witkowska E."/>
            <person name="Larue G.E."/>
            <person name="Fisher S."/>
            <person name="Freeman R.M."/>
            <person name="Gunawardena J."/>
            <person name="Chu W."/>
            <person name="Stover N.A."/>
            <person name="Gregory B.D."/>
            <person name="Nowacki M."/>
            <person name="Derisi J."/>
            <person name="Roy S.W."/>
            <person name="Marshall W.F."/>
            <person name="Sood P."/>
        </authorList>
    </citation>
    <scope>NUCLEOTIDE SEQUENCE [LARGE SCALE GENOMIC DNA]</scope>
    <source>
        <strain evidence="11">WM001</strain>
    </source>
</reference>
<evidence type="ECO:0000256" key="6">
    <source>
        <dbReference type="ARBA" id="ARBA00022807"/>
    </source>
</evidence>
<protein>
    <recommendedName>
        <fullName evidence="7">Ubiquitin carboxyl-terminal hydrolase 47</fullName>
        <ecNumber evidence="2">3.4.19.12</ecNumber>
    </recommendedName>
    <alternativeName>
        <fullName evidence="8">Ubiquitin thioesterase 47</fullName>
    </alternativeName>
    <alternativeName>
        <fullName evidence="9">Ubiquitin-specific-processing protease 47</fullName>
    </alternativeName>
</protein>
<name>A0A1R2AXL3_9CILI</name>
<dbReference type="GO" id="GO:0005634">
    <property type="term" value="C:nucleus"/>
    <property type="evidence" value="ECO:0007669"/>
    <property type="project" value="TreeGrafter"/>
</dbReference>
<evidence type="ECO:0000256" key="9">
    <source>
        <dbReference type="ARBA" id="ARBA00032453"/>
    </source>
</evidence>
<comment type="catalytic activity">
    <reaction evidence="1">
        <text>Thiol-dependent hydrolysis of ester, thioester, amide, peptide and isopeptide bonds formed by the C-terminal Gly of ubiquitin (a 76-residue protein attached to proteins as an intracellular targeting signal).</text>
        <dbReference type="EC" id="3.4.19.12"/>
    </reaction>
</comment>
<dbReference type="InterPro" id="IPR045578">
    <property type="entry name" value="USP47_C"/>
</dbReference>